<keyword evidence="2" id="KW-1185">Reference proteome</keyword>
<protein>
    <submittedName>
        <fullName evidence="1">Uncharacterized protein</fullName>
    </submittedName>
</protein>
<dbReference type="OrthoDB" id="4737579at2"/>
<dbReference type="STRING" id="683124.SAMN05444337_0911"/>
<evidence type="ECO:0000313" key="1">
    <source>
        <dbReference type="EMBL" id="SHI83225.1"/>
    </source>
</evidence>
<organism evidence="1 2">
    <name type="scientific">Flavobacterium haoranii</name>
    <dbReference type="NCBI Taxonomy" id="683124"/>
    <lineage>
        <taxon>Bacteria</taxon>
        <taxon>Pseudomonadati</taxon>
        <taxon>Bacteroidota</taxon>
        <taxon>Flavobacteriia</taxon>
        <taxon>Flavobacteriales</taxon>
        <taxon>Flavobacteriaceae</taxon>
        <taxon>Flavobacterium</taxon>
    </lineage>
</organism>
<reference evidence="2" key="1">
    <citation type="submission" date="2016-11" db="EMBL/GenBank/DDBJ databases">
        <authorList>
            <person name="Varghese N."/>
            <person name="Submissions S."/>
        </authorList>
    </citation>
    <scope>NUCLEOTIDE SEQUENCE [LARGE SCALE GENOMIC DNA]</scope>
    <source>
        <strain evidence="2">DSM 22807</strain>
    </source>
</reference>
<dbReference type="Proteomes" id="UP000184232">
    <property type="component" value="Unassembled WGS sequence"/>
</dbReference>
<name>A0A1M6ECM4_9FLAO</name>
<evidence type="ECO:0000313" key="2">
    <source>
        <dbReference type="Proteomes" id="UP000184232"/>
    </source>
</evidence>
<dbReference type="EMBL" id="FQZH01000001">
    <property type="protein sequence ID" value="SHI83225.1"/>
    <property type="molecule type" value="Genomic_DNA"/>
</dbReference>
<dbReference type="RefSeq" id="WP_072782119.1">
    <property type="nucleotide sequence ID" value="NZ_CP045292.1"/>
</dbReference>
<proteinExistence type="predicted"/>
<accession>A0A1M6ECM4</accession>
<sequence length="159" mass="18779">MENGKGFISLKTVSDYWNKVLFDYNLLKQNPLNVYLAFNFFVTSYHLVDWVFEGKTSKGCSERKLFEESSLVRINYHICNGAKHFEPKKNNKNNSVKEIEDTGYADNDYCSEEYFENDILIYLEEEFVSEFGNSIEIINLADKIVSFWKEELTKRNLIY</sequence>
<dbReference type="AlphaFoldDB" id="A0A1M6ECM4"/>
<gene>
    <name evidence="1" type="ORF">SAMN05444337_0911</name>
</gene>